<dbReference type="GO" id="GO:0004792">
    <property type="term" value="F:thiosulfate-cyanide sulfurtransferase activity"/>
    <property type="evidence" value="ECO:0007669"/>
    <property type="project" value="TreeGrafter"/>
</dbReference>
<dbReference type="OrthoDB" id="270167at2759"/>
<feature type="domain" description="Rhodanese" evidence="3">
    <location>
        <begin position="40"/>
        <end position="139"/>
    </location>
</feature>
<dbReference type="InterPro" id="IPR001763">
    <property type="entry name" value="Rhodanese-like_dom"/>
</dbReference>
<keyword evidence="2" id="KW-0677">Repeat</keyword>
<dbReference type="AlphaFoldDB" id="A0A376BB75"/>
<feature type="domain" description="Rhodanese" evidence="3">
    <location>
        <begin position="187"/>
        <end position="303"/>
    </location>
</feature>
<dbReference type="InterPro" id="IPR036873">
    <property type="entry name" value="Rhodanese-like_dom_sf"/>
</dbReference>
<evidence type="ECO:0000259" key="3">
    <source>
        <dbReference type="PROSITE" id="PS50206"/>
    </source>
</evidence>
<dbReference type="SUPFAM" id="SSF52821">
    <property type="entry name" value="Rhodanese/Cell cycle control phosphatase"/>
    <property type="match status" value="2"/>
</dbReference>
<proteinExistence type="predicted"/>
<gene>
    <name evidence="4" type="ORF">SCODWIG_03161</name>
</gene>
<accession>A0A376BB75</accession>
<dbReference type="Gene3D" id="3.40.250.10">
    <property type="entry name" value="Rhodanese-like domain"/>
    <property type="match status" value="2"/>
</dbReference>
<evidence type="ECO:0000256" key="2">
    <source>
        <dbReference type="ARBA" id="ARBA00022737"/>
    </source>
</evidence>
<organism evidence="4 5">
    <name type="scientific">Saccharomycodes ludwigii</name>
    <dbReference type="NCBI Taxonomy" id="36035"/>
    <lineage>
        <taxon>Eukaryota</taxon>
        <taxon>Fungi</taxon>
        <taxon>Dikarya</taxon>
        <taxon>Ascomycota</taxon>
        <taxon>Saccharomycotina</taxon>
        <taxon>Saccharomycetes</taxon>
        <taxon>Saccharomycodales</taxon>
        <taxon>Saccharomycodaceae</taxon>
        <taxon>Saccharomycodes</taxon>
    </lineage>
</organism>
<name>A0A376BB75_9ASCO</name>
<keyword evidence="1 4" id="KW-0808">Transferase</keyword>
<dbReference type="SMART" id="SM00450">
    <property type="entry name" value="RHOD"/>
    <property type="match status" value="2"/>
</dbReference>
<dbReference type="PANTHER" id="PTHR11364:SF27">
    <property type="entry name" value="SULFURTRANSFERASE"/>
    <property type="match status" value="1"/>
</dbReference>
<dbReference type="EMBL" id="UFAJ01000686">
    <property type="protein sequence ID" value="SSD61400.1"/>
    <property type="molecule type" value="Genomic_DNA"/>
</dbReference>
<evidence type="ECO:0000313" key="5">
    <source>
        <dbReference type="Proteomes" id="UP000262825"/>
    </source>
</evidence>
<evidence type="ECO:0000256" key="1">
    <source>
        <dbReference type="ARBA" id="ARBA00022679"/>
    </source>
</evidence>
<dbReference type="CDD" id="cd01448">
    <property type="entry name" value="TST_Repeat_1"/>
    <property type="match status" value="1"/>
</dbReference>
<protein>
    <submittedName>
        <fullName evidence="4">Related to Thiosulfate sulfurtransferase TUM1</fullName>
    </submittedName>
</protein>
<dbReference type="InterPro" id="IPR045078">
    <property type="entry name" value="TST/MPST-like"/>
</dbReference>
<dbReference type="VEuPathDB" id="FungiDB:SCODWIG_03161"/>
<dbReference type="Pfam" id="PF00581">
    <property type="entry name" value="Rhodanese"/>
    <property type="match status" value="2"/>
</dbReference>
<reference evidence="5" key="1">
    <citation type="submission" date="2018-06" db="EMBL/GenBank/DDBJ databases">
        <authorList>
            <person name="Guldener U."/>
        </authorList>
    </citation>
    <scope>NUCLEOTIDE SEQUENCE [LARGE SCALE GENOMIC DNA]</scope>
    <source>
        <strain evidence="5">UTAD17</strain>
    </source>
</reference>
<sequence>MSAYKLLSPEKAAKLLTSLLPSKQRVIPVDSSWYMPNMNRNGKEEYLKGPRLPNAVYFDIDDIKNHNLPYPHMLPDLQTFNKKMSELGLLPSDILIVYDNIGNFSSPRCAWTLTTLGHKDVYLLNTFAEYKALNLPLEYNVLLSANRFPKTNYESVIDHTEEQVVTYEEMERLFKDHLLKTKYNVYDARSLGRYLGKCPEPRPNFPSGHIPGTLSLPFTTVVDNKKFNKFDDSKEEIQNKINTFLKENNFPPYDPTKPTICMCGTGVSGVIIKTALENSGIKNIKLYDGSWTEWILKHKEGSKEDQNYIATGNAN</sequence>
<dbReference type="GO" id="GO:0005739">
    <property type="term" value="C:mitochondrion"/>
    <property type="evidence" value="ECO:0007669"/>
    <property type="project" value="TreeGrafter"/>
</dbReference>
<evidence type="ECO:0000313" key="4">
    <source>
        <dbReference type="EMBL" id="SSD61400.1"/>
    </source>
</evidence>
<dbReference type="CDD" id="cd01449">
    <property type="entry name" value="TST_Repeat_2"/>
    <property type="match status" value="1"/>
</dbReference>
<dbReference type="Proteomes" id="UP000262825">
    <property type="component" value="Unassembled WGS sequence"/>
</dbReference>
<dbReference type="PROSITE" id="PS50206">
    <property type="entry name" value="RHODANESE_3"/>
    <property type="match status" value="2"/>
</dbReference>
<keyword evidence="5" id="KW-1185">Reference proteome</keyword>
<dbReference type="PANTHER" id="PTHR11364">
    <property type="entry name" value="THIOSULFATE SULFERTANSFERASE"/>
    <property type="match status" value="1"/>
</dbReference>